<name>A0A0B6YMJ6_9EUPU</name>
<reference evidence="5" key="1">
    <citation type="submission" date="2014-12" db="EMBL/GenBank/DDBJ databases">
        <title>Insight into the proteome of Arion vulgaris.</title>
        <authorList>
            <person name="Aradska J."/>
            <person name="Bulat T."/>
            <person name="Smidak R."/>
            <person name="Sarate P."/>
            <person name="Gangsoo J."/>
            <person name="Sialana F."/>
            <person name="Bilban M."/>
            <person name="Lubec G."/>
        </authorList>
    </citation>
    <scope>NUCLEOTIDE SEQUENCE</scope>
    <source>
        <tissue evidence="5">Skin</tissue>
    </source>
</reference>
<evidence type="ECO:0000256" key="3">
    <source>
        <dbReference type="ARBA" id="ARBA00022801"/>
    </source>
</evidence>
<feature type="domain" description="Carboxylesterase type B" evidence="4">
    <location>
        <begin position="1"/>
        <end position="85"/>
    </location>
</feature>
<evidence type="ECO:0000256" key="2">
    <source>
        <dbReference type="ARBA" id="ARBA00022487"/>
    </source>
</evidence>
<dbReference type="PANTHER" id="PTHR43918">
    <property type="entry name" value="ACETYLCHOLINESTERASE"/>
    <property type="match status" value="1"/>
</dbReference>
<sequence>GVAHGYEIELVFGLPLAPGSVYTDDEKALSIQIMKYWTNFAKTGNPNYNQTNQWPKYTAATKEYAVMELDGLKVGHGLRESQCSFLANTTNPTQIPELPVVIVPTVEINTVSVDDEGLRRRDVVSAFGHNPSFQI</sequence>
<dbReference type="EMBL" id="HACG01010126">
    <property type="protein sequence ID" value="CEK56991.1"/>
    <property type="molecule type" value="Transcribed_RNA"/>
</dbReference>
<feature type="non-terminal residue" evidence="5">
    <location>
        <position position="1"/>
    </location>
</feature>
<dbReference type="InterPro" id="IPR002018">
    <property type="entry name" value="CarbesteraseB"/>
</dbReference>
<keyword evidence="3" id="KW-0378">Hydrolase</keyword>
<evidence type="ECO:0000313" key="5">
    <source>
        <dbReference type="EMBL" id="CEK56991.1"/>
    </source>
</evidence>
<organism evidence="5">
    <name type="scientific">Arion vulgaris</name>
    <dbReference type="NCBI Taxonomy" id="1028688"/>
    <lineage>
        <taxon>Eukaryota</taxon>
        <taxon>Metazoa</taxon>
        <taxon>Spiralia</taxon>
        <taxon>Lophotrochozoa</taxon>
        <taxon>Mollusca</taxon>
        <taxon>Gastropoda</taxon>
        <taxon>Heterobranchia</taxon>
        <taxon>Euthyneura</taxon>
        <taxon>Panpulmonata</taxon>
        <taxon>Eupulmonata</taxon>
        <taxon>Stylommatophora</taxon>
        <taxon>Helicina</taxon>
        <taxon>Arionoidea</taxon>
        <taxon>Arionidae</taxon>
        <taxon>Arion</taxon>
    </lineage>
</organism>
<gene>
    <name evidence="5" type="primary">ORF29015</name>
</gene>
<dbReference type="Gene3D" id="3.40.50.1820">
    <property type="entry name" value="alpha/beta hydrolase"/>
    <property type="match status" value="1"/>
</dbReference>
<protein>
    <recommendedName>
        <fullName evidence="4">Carboxylesterase type B domain-containing protein</fullName>
    </recommendedName>
</protein>
<proteinExistence type="inferred from homology"/>
<dbReference type="InterPro" id="IPR029058">
    <property type="entry name" value="AB_hydrolase_fold"/>
</dbReference>
<evidence type="ECO:0000259" key="4">
    <source>
        <dbReference type="Pfam" id="PF00135"/>
    </source>
</evidence>
<dbReference type="SUPFAM" id="SSF53474">
    <property type="entry name" value="alpha/beta-Hydrolases"/>
    <property type="match status" value="1"/>
</dbReference>
<accession>A0A0B6YMJ6</accession>
<dbReference type="AlphaFoldDB" id="A0A0B6YMJ6"/>
<comment type="similarity">
    <text evidence="1">Belongs to the type-B carboxylesterase/lipase family.</text>
</comment>
<evidence type="ECO:0000256" key="1">
    <source>
        <dbReference type="ARBA" id="ARBA00005964"/>
    </source>
</evidence>
<dbReference type="InterPro" id="IPR050654">
    <property type="entry name" value="AChE-related_enzymes"/>
</dbReference>
<dbReference type="Pfam" id="PF00135">
    <property type="entry name" value="COesterase"/>
    <property type="match status" value="1"/>
</dbReference>
<dbReference type="GO" id="GO:0052689">
    <property type="term" value="F:carboxylic ester hydrolase activity"/>
    <property type="evidence" value="ECO:0007669"/>
    <property type="project" value="UniProtKB-KW"/>
</dbReference>
<keyword evidence="2" id="KW-0719">Serine esterase</keyword>
<dbReference type="PANTHER" id="PTHR43918:SF4">
    <property type="entry name" value="CARBOXYLIC ESTER HYDROLASE"/>
    <property type="match status" value="1"/>
</dbReference>